<comment type="caution">
    <text evidence="2">The sequence shown here is derived from an EMBL/GenBank/DDBJ whole genome shotgun (WGS) entry which is preliminary data.</text>
</comment>
<keyword evidence="3" id="KW-1185">Reference proteome</keyword>
<dbReference type="EMBL" id="BNBC01000017">
    <property type="protein sequence ID" value="GHE80224.1"/>
    <property type="molecule type" value="Genomic_DNA"/>
</dbReference>
<dbReference type="Proteomes" id="UP000641386">
    <property type="component" value="Unassembled WGS sequence"/>
</dbReference>
<reference evidence="2" key="2">
    <citation type="submission" date="2020-09" db="EMBL/GenBank/DDBJ databases">
        <authorList>
            <person name="Sun Q."/>
            <person name="Ohkuma M."/>
        </authorList>
    </citation>
    <scope>NUCLEOTIDE SEQUENCE</scope>
    <source>
        <strain evidence="2">JCM 3302</strain>
    </source>
</reference>
<name>A0A919DSN0_9ACTN</name>
<sequence>MRDTQPQTGHRGMVAGLRPGPRKIHTPSIGGAYRTGEDKVREGKAMRLVFDENEKPAVLEQAAEAEEAGKQLLADSLRGMAENGVDLSRDWETLRVELYAAHGIDVTGDGGDARVA</sequence>
<accession>A0A919DSN0</accession>
<evidence type="ECO:0000313" key="2">
    <source>
        <dbReference type="EMBL" id="GHE80224.1"/>
    </source>
</evidence>
<dbReference type="AlphaFoldDB" id="A0A919DSN0"/>
<gene>
    <name evidence="2" type="ORF">GCM10014715_39510</name>
</gene>
<reference evidence="2" key="1">
    <citation type="journal article" date="2014" name="Int. J. Syst. Evol. Microbiol.">
        <title>Complete genome sequence of Corynebacterium casei LMG S-19264T (=DSM 44701T), isolated from a smear-ripened cheese.</title>
        <authorList>
            <consortium name="US DOE Joint Genome Institute (JGI-PGF)"/>
            <person name="Walter F."/>
            <person name="Albersmeier A."/>
            <person name="Kalinowski J."/>
            <person name="Ruckert C."/>
        </authorList>
    </citation>
    <scope>NUCLEOTIDE SEQUENCE</scope>
    <source>
        <strain evidence="2">JCM 3302</strain>
    </source>
</reference>
<protein>
    <submittedName>
        <fullName evidence="2">Uncharacterized protein</fullName>
    </submittedName>
</protein>
<organism evidence="2 3">
    <name type="scientific">Streptomyces spiralis</name>
    <dbReference type="NCBI Taxonomy" id="66376"/>
    <lineage>
        <taxon>Bacteria</taxon>
        <taxon>Bacillati</taxon>
        <taxon>Actinomycetota</taxon>
        <taxon>Actinomycetes</taxon>
        <taxon>Kitasatosporales</taxon>
        <taxon>Streptomycetaceae</taxon>
        <taxon>Streptomyces</taxon>
    </lineage>
</organism>
<dbReference type="RefSeq" id="WP_189902026.1">
    <property type="nucleotide sequence ID" value="NZ_BNBC01000017.1"/>
</dbReference>
<evidence type="ECO:0000256" key="1">
    <source>
        <dbReference type="SAM" id="MobiDB-lite"/>
    </source>
</evidence>
<feature type="region of interest" description="Disordered" evidence="1">
    <location>
        <begin position="1"/>
        <end position="34"/>
    </location>
</feature>
<proteinExistence type="predicted"/>
<evidence type="ECO:0000313" key="3">
    <source>
        <dbReference type="Proteomes" id="UP000641386"/>
    </source>
</evidence>